<evidence type="ECO:0000259" key="12">
    <source>
        <dbReference type="Pfam" id="PF25967"/>
    </source>
</evidence>
<dbReference type="Gene3D" id="1.10.287.470">
    <property type="entry name" value="Helix hairpin bin"/>
    <property type="match status" value="1"/>
</dbReference>
<keyword evidence="8" id="KW-0812">Transmembrane</keyword>
<dbReference type="SUPFAM" id="SSF111369">
    <property type="entry name" value="HlyD-like secretion proteins"/>
    <property type="match status" value="1"/>
</dbReference>
<dbReference type="PRINTS" id="PR00210">
    <property type="entry name" value="GLUTENIN"/>
</dbReference>
<dbReference type="GO" id="GO:0045735">
    <property type="term" value="F:nutrient reservoir activity"/>
    <property type="evidence" value="ECO:0007669"/>
    <property type="project" value="InterPro"/>
</dbReference>
<comment type="similarity">
    <text evidence="2">Belongs to the membrane fusion protein (MFP) (TC 8.A.1) family.</text>
</comment>
<dbReference type="Proteomes" id="UP000184693">
    <property type="component" value="Unassembled WGS sequence"/>
</dbReference>
<protein>
    <submittedName>
        <fullName evidence="13">Membrane fusion protein, multidrug efflux system</fullName>
    </submittedName>
</protein>
<feature type="transmembrane region" description="Helical" evidence="8">
    <location>
        <begin position="16"/>
        <end position="36"/>
    </location>
</feature>
<feature type="region of interest" description="Disordered" evidence="7">
    <location>
        <begin position="394"/>
        <end position="449"/>
    </location>
</feature>
<evidence type="ECO:0000313" key="13">
    <source>
        <dbReference type="EMBL" id="SIO07145.1"/>
    </source>
</evidence>
<evidence type="ECO:0000259" key="9">
    <source>
        <dbReference type="Pfam" id="PF25876"/>
    </source>
</evidence>
<dbReference type="OrthoDB" id="9783047at2"/>
<feature type="domain" description="Multidrug resistance protein MdtA-like barrel-sandwich hybrid" evidence="10">
    <location>
        <begin position="74"/>
        <end position="216"/>
    </location>
</feature>
<keyword evidence="6 8" id="KW-0472">Membrane</keyword>
<evidence type="ECO:0000256" key="3">
    <source>
        <dbReference type="ARBA" id="ARBA00022448"/>
    </source>
</evidence>
<dbReference type="InterPro" id="IPR001419">
    <property type="entry name" value="Glutenin"/>
</dbReference>
<evidence type="ECO:0000256" key="7">
    <source>
        <dbReference type="SAM" id="MobiDB-lite"/>
    </source>
</evidence>
<feature type="domain" description="Multidrug resistance protein MdtA-like beta-barrel" evidence="11">
    <location>
        <begin position="220"/>
        <end position="304"/>
    </location>
</feature>
<evidence type="ECO:0000259" key="11">
    <source>
        <dbReference type="Pfam" id="PF25944"/>
    </source>
</evidence>
<dbReference type="FunFam" id="2.40.420.20:FF:000001">
    <property type="entry name" value="Efflux RND transporter periplasmic adaptor subunit"/>
    <property type="match status" value="1"/>
</dbReference>
<evidence type="ECO:0000256" key="8">
    <source>
        <dbReference type="SAM" id="Phobius"/>
    </source>
</evidence>
<dbReference type="InterPro" id="IPR058627">
    <property type="entry name" value="MdtA-like_C"/>
</dbReference>
<feature type="compositionally biased region" description="Low complexity" evidence="7">
    <location>
        <begin position="439"/>
        <end position="449"/>
    </location>
</feature>
<dbReference type="EMBL" id="FSRM01000001">
    <property type="protein sequence ID" value="SIO07145.1"/>
    <property type="molecule type" value="Genomic_DNA"/>
</dbReference>
<dbReference type="Gene3D" id="2.40.50.100">
    <property type="match status" value="1"/>
</dbReference>
<accession>A0A1N6GHY3</accession>
<dbReference type="GO" id="GO:1990281">
    <property type="term" value="C:efflux pump complex"/>
    <property type="evidence" value="ECO:0007669"/>
    <property type="project" value="TreeGrafter"/>
</dbReference>
<keyword evidence="8" id="KW-1133">Transmembrane helix</keyword>
<dbReference type="GO" id="GO:0015562">
    <property type="term" value="F:efflux transmembrane transporter activity"/>
    <property type="evidence" value="ECO:0007669"/>
    <property type="project" value="TreeGrafter"/>
</dbReference>
<dbReference type="GO" id="GO:0030313">
    <property type="term" value="C:cell envelope"/>
    <property type="evidence" value="ECO:0007669"/>
    <property type="project" value="UniProtKB-SubCell"/>
</dbReference>
<evidence type="ECO:0000313" key="14">
    <source>
        <dbReference type="Proteomes" id="UP000184693"/>
    </source>
</evidence>
<dbReference type="PANTHER" id="PTHR30469">
    <property type="entry name" value="MULTIDRUG RESISTANCE PROTEIN MDTA"/>
    <property type="match status" value="1"/>
</dbReference>
<dbReference type="Gene3D" id="2.40.30.170">
    <property type="match status" value="1"/>
</dbReference>
<keyword evidence="5" id="KW-0997">Cell inner membrane</keyword>
<dbReference type="InterPro" id="IPR058625">
    <property type="entry name" value="MdtA-like_BSH"/>
</dbReference>
<evidence type="ECO:0000256" key="5">
    <source>
        <dbReference type="ARBA" id="ARBA00022519"/>
    </source>
</evidence>
<evidence type="ECO:0000256" key="2">
    <source>
        <dbReference type="ARBA" id="ARBA00009477"/>
    </source>
</evidence>
<dbReference type="AlphaFoldDB" id="A0A1N6GHY3"/>
<dbReference type="Pfam" id="PF25944">
    <property type="entry name" value="Beta-barrel_RND"/>
    <property type="match status" value="1"/>
</dbReference>
<evidence type="ECO:0000256" key="6">
    <source>
        <dbReference type="ARBA" id="ARBA00023136"/>
    </source>
</evidence>
<dbReference type="InterPro" id="IPR058624">
    <property type="entry name" value="MdtA-like_HH"/>
</dbReference>
<evidence type="ECO:0000256" key="4">
    <source>
        <dbReference type="ARBA" id="ARBA00022475"/>
    </source>
</evidence>
<dbReference type="Gene3D" id="2.40.420.20">
    <property type="match status" value="1"/>
</dbReference>
<dbReference type="InterPro" id="IPR006143">
    <property type="entry name" value="RND_pump_MFP"/>
</dbReference>
<dbReference type="RefSeq" id="WP_083611402.1">
    <property type="nucleotide sequence ID" value="NZ_FSRM01000001.1"/>
</dbReference>
<gene>
    <name evidence="13" type="ORF">SAMN05444168_2418</name>
</gene>
<sequence>MSEAVSTQPKRSRVRLILFVVVVLALVALVVVHILGQKKPARGAAPQVVTVATATLGSMPVTLSELGTVTPTATVTVLPQLSGYLTEVGYQEGQDVKKGQFLAQIDPRQYEIDLQQAQAALAKDKASLAQARSDLARFEQLNEHKSIAEQTFVDQQFLVQQDEATVKSDLANIAQFELDLAYCRITAPVSGRVGLRLVDPGNYVTASSSPGIVVITTMKPTTVQFTVPQDSLAAVLQRMGTGASLPVTAFSSDNSKQIAVGTLYAASNQMATATGTVTLRATFANDDEALFPNEFVNVKLLVDTMQNAVLVPTPAVQTGAPGDYVYLVNANNTVSVHKVTLGPSDGKNTVITAGLSAGNIVVTDGTDRLSDGAPIKAAPARAASGSAASGSAASGAAASGAAASDSATASDTDADSAAPAAAASGAHGHHKHGQGGASGASAASADAAS</sequence>
<dbReference type="Pfam" id="PF25876">
    <property type="entry name" value="HH_MFP_RND"/>
    <property type="match status" value="1"/>
</dbReference>
<feature type="compositionally biased region" description="Low complexity" evidence="7">
    <location>
        <begin position="394"/>
        <end position="426"/>
    </location>
</feature>
<name>A0A1N6GHY3_9BURK</name>
<feature type="domain" description="Multidrug resistance protein MdtA-like C-terminal permuted SH3" evidence="12">
    <location>
        <begin position="307"/>
        <end position="368"/>
    </location>
</feature>
<dbReference type="Pfam" id="PF25967">
    <property type="entry name" value="RND-MFP_C"/>
    <property type="match status" value="1"/>
</dbReference>
<evidence type="ECO:0000259" key="10">
    <source>
        <dbReference type="Pfam" id="PF25917"/>
    </source>
</evidence>
<dbReference type="PANTHER" id="PTHR30469:SF12">
    <property type="entry name" value="MULTIDRUG RESISTANCE PROTEIN MDTA"/>
    <property type="match status" value="1"/>
</dbReference>
<dbReference type="NCBIfam" id="TIGR01730">
    <property type="entry name" value="RND_mfp"/>
    <property type="match status" value="1"/>
</dbReference>
<feature type="domain" description="Multidrug resistance protein MdtA-like alpha-helical hairpin" evidence="9">
    <location>
        <begin position="114"/>
        <end position="182"/>
    </location>
</feature>
<comment type="subcellular location">
    <subcellularLocation>
        <location evidence="1">Cell membrane</location>
    </subcellularLocation>
</comment>
<dbReference type="InterPro" id="IPR058626">
    <property type="entry name" value="MdtA-like_b-barrel"/>
</dbReference>
<organism evidence="13 14">
    <name type="scientific">Paraburkholderia phenazinium</name>
    <dbReference type="NCBI Taxonomy" id="60549"/>
    <lineage>
        <taxon>Bacteria</taxon>
        <taxon>Pseudomonadati</taxon>
        <taxon>Pseudomonadota</taxon>
        <taxon>Betaproteobacteria</taxon>
        <taxon>Burkholderiales</taxon>
        <taxon>Burkholderiaceae</taxon>
        <taxon>Paraburkholderia</taxon>
    </lineage>
</organism>
<keyword evidence="3" id="KW-0813">Transport</keyword>
<dbReference type="Pfam" id="PF25917">
    <property type="entry name" value="BSH_RND"/>
    <property type="match status" value="1"/>
</dbReference>
<reference evidence="13 14" key="1">
    <citation type="submission" date="2016-11" db="EMBL/GenBank/DDBJ databases">
        <authorList>
            <person name="Jaros S."/>
            <person name="Januszkiewicz K."/>
            <person name="Wedrychowicz H."/>
        </authorList>
    </citation>
    <scope>NUCLEOTIDE SEQUENCE [LARGE SCALE GENOMIC DNA]</scope>
    <source>
        <strain evidence="13 14">GAS86</strain>
    </source>
</reference>
<proteinExistence type="inferred from homology"/>
<evidence type="ECO:0000256" key="1">
    <source>
        <dbReference type="ARBA" id="ARBA00004236"/>
    </source>
</evidence>
<keyword evidence="4" id="KW-1003">Cell membrane</keyword>